<dbReference type="Proteomes" id="UP000271087">
    <property type="component" value="Unassembled WGS sequence"/>
</dbReference>
<dbReference type="STRING" id="42157.A0A182EUN0"/>
<organism evidence="3">
    <name type="scientific">Onchocerca ochengi</name>
    <name type="common">Filarial nematode worm</name>
    <dbReference type="NCBI Taxonomy" id="42157"/>
    <lineage>
        <taxon>Eukaryota</taxon>
        <taxon>Metazoa</taxon>
        <taxon>Ecdysozoa</taxon>
        <taxon>Nematoda</taxon>
        <taxon>Chromadorea</taxon>
        <taxon>Rhabditida</taxon>
        <taxon>Spirurina</taxon>
        <taxon>Spiruromorpha</taxon>
        <taxon>Filarioidea</taxon>
        <taxon>Onchocercidae</taxon>
        <taxon>Onchocerca</taxon>
    </lineage>
</organism>
<reference evidence="1 2" key="2">
    <citation type="submission" date="2018-08" db="EMBL/GenBank/DDBJ databases">
        <authorList>
            <person name="Laetsch R D."/>
            <person name="Stevens L."/>
            <person name="Kumar S."/>
            <person name="Blaxter L. M."/>
        </authorList>
    </citation>
    <scope>NUCLEOTIDE SEQUENCE [LARGE SCALE GENOMIC DNA]</scope>
</reference>
<keyword evidence="2" id="KW-1185">Reference proteome</keyword>
<sequence>MSLPYPPPYYYTASTISPTSTHFRTCLAQMPTPSRRVSMPPLPPLPLTNDFAVAAAAATVAWPSIPPHLSYP</sequence>
<name>A0A182EUN0_ONCOC</name>
<reference evidence="3" key="1">
    <citation type="submission" date="2016-06" db="UniProtKB">
        <authorList>
            <consortium name="WormBaseParasite"/>
        </authorList>
    </citation>
    <scope>IDENTIFICATION</scope>
</reference>
<dbReference type="WBParaSite" id="nOo.2.0.1.t11862-RA">
    <property type="protein sequence ID" value="nOo.2.0.1.t11862-RA"/>
    <property type="gene ID" value="nOo.2.0.1.g11862"/>
</dbReference>
<gene>
    <name evidence="1" type="ORF">NOO_LOCUS11862</name>
</gene>
<evidence type="ECO:0000313" key="3">
    <source>
        <dbReference type="WBParaSite" id="nOo.2.0.1.t11862-RA"/>
    </source>
</evidence>
<dbReference type="AlphaFoldDB" id="A0A182EUN0"/>
<protein>
    <submittedName>
        <fullName evidence="1 3">Uncharacterized protein</fullName>
    </submittedName>
</protein>
<dbReference type="EMBL" id="UYRW01008982">
    <property type="protein sequence ID" value="VDM97306.1"/>
    <property type="molecule type" value="Genomic_DNA"/>
</dbReference>
<accession>A0A182EUN0</accession>
<evidence type="ECO:0000313" key="1">
    <source>
        <dbReference type="EMBL" id="VDM97306.1"/>
    </source>
</evidence>
<proteinExistence type="predicted"/>
<evidence type="ECO:0000313" key="2">
    <source>
        <dbReference type="Proteomes" id="UP000271087"/>
    </source>
</evidence>